<evidence type="ECO:0000313" key="4">
    <source>
        <dbReference type="EMBL" id="EKX34622.1"/>
    </source>
</evidence>
<feature type="repeat" description="TPR" evidence="3">
    <location>
        <begin position="114"/>
        <end position="147"/>
    </location>
</feature>
<dbReference type="PANTHER" id="PTHR45641:SF19">
    <property type="entry name" value="NEPHROCYSTIN-3"/>
    <property type="match status" value="1"/>
</dbReference>
<dbReference type="InterPro" id="IPR019734">
    <property type="entry name" value="TPR_rpt"/>
</dbReference>
<dbReference type="OrthoDB" id="626167at2759"/>
<protein>
    <submittedName>
        <fullName evidence="4 5">Uncharacterized protein</fullName>
    </submittedName>
</protein>
<keyword evidence="1" id="KW-0677">Repeat</keyword>
<evidence type="ECO:0000256" key="2">
    <source>
        <dbReference type="ARBA" id="ARBA00022803"/>
    </source>
</evidence>
<dbReference type="KEGG" id="gtt:GUITHDRAFT_119168"/>
<dbReference type="HOGENOM" id="CLU_1573606_0_0_1"/>
<dbReference type="EnsemblProtists" id="EKX34622">
    <property type="protein sequence ID" value="EKX34622"/>
    <property type="gene ID" value="GUITHDRAFT_119168"/>
</dbReference>
<name>L1IEV1_GUITC</name>
<reference evidence="6" key="2">
    <citation type="submission" date="2012-11" db="EMBL/GenBank/DDBJ databases">
        <authorList>
            <person name="Kuo A."/>
            <person name="Curtis B.A."/>
            <person name="Tanifuji G."/>
            <person name="Burki F."/>
            <person name="Gruber A."/>
            <person name="Irimia M."/>
            <person name="Maruyama S."/>
            <person name="Arias M.C."/>
            <person name="Ball S.G."/>
            <person name="Gile G.H."/>
            <person name="Hirakawa Y."/>
            <person name="Hopkins J.F."/>
            <person name="Rensing S.A."/>
            <person name="Schmutz J."/>
            <person name="Symeonidi A."/>
            <person name="Elias M."/>
            <person name="Eveleigh R.J."/>
            <person name="Herman E.K."/>
            <person name="Klute M.J."/>
            <person name="Nakayama T."/>
            <person name="Obornik M."/>
            <person name="Reyes-Prieto A."/>
            <person name="Armbrust E.V."/>
            <person name="Aves S.J."/>
            <person name="Beiko R.G."/>
            <person name="Coutinho P."/>
            <person name="Dacks J.B."/>
            <person name="Durnford D.G."/>
            <person name="Fast N.M."/>
            <person name="Green B.R."/>
            <person name="Grisdale C."/>
            <person name="Hempe F."/>
            <person name="Henrissat B."/>
            <person name="Hoppner M.P."/>
            <person name="Ishida K.-I."/>
            <person name="Kim E."/>
            <person name="Koreny L."/>
            <person name="Kroth P.G."/>
            <person name="Liu Y."/>
            <person name="Malik S.-B."/>
            <person name="Maier U.G."/>
            <person name="McRose D."/>
            <person name="Mock T."/>
            <person name="Neilson J.A."/>
            <person name="Onodera N.T."/>
            <person name="Poole A.M."/>
            <person name="Pritham E.J."/>
            <person name="Richards T.A."/>
            <person name="Rocap G."/>
            <person name="Roy S.W."/>
            <person name="Sarai C."/>
            <person name="Schaack S."/>
            <person name="Shirato S."/>
            <person name="Slamovits C.H."/>
            <person name="Spencer D.F."/>
            <person name="Suzuki S."/>
            <person name="Worden A.Z."/>
            <person name="Zauner S."/>
            <person name="Barry K."/>
            <person name="Bell C."/>
            <person name="Bharti A.K."/>
            <person name="Crow J.A."/>
            <person name="Grimwood J."/>
            <person name="Kramer R."/>
            <person name="Lindquist E."/>
            <person name="Lucas S."/>
            <person name="Salamov A."/>
            <person name="McFadden G.I."/>
            <person name="Lane C.E."/>
            <person name="Keeling P.J."/>
            <person name="Gray M.W."/>
            <person name="Grigoriev I.V."/>
            <person name="Archibald J.M."/>
        </authorList>
    </citation>
    <scope>NUCLEOTIDE SEQUENCE</scope>
    <source>
        <strain evidence="6">CCMP2712</strain>
    </source>
</reference>
<dbReference type="InterPro" id="IPR011990">
    <property type="entry name" value="TPR-like_helical_dom_sf"/>
</dbReference>
<dbReference type="Proteomes" id="UP000011087">
    <property type="component" value="Unassembled WGS sequence"/>
</dbReference>
<keyword evidence="6" id="KW-1185">Reference proteome</keyword>
<feature type="repeat" description="TPR" evidence="3">
    <location>
        <begin position="72"/>
        <end position="105"/>
    </location>
</feature>
<dbReference type="PaxDb" id="55529-EKX34622"/>
<reference evidence="4 6" key="1">
    <citation type="journal article" date="2012" name="Nature">
        <title>Algal genomes reveal evolutionary mosaicism and the fate of nucleomorphs.</title>
        <authorList>
            <consortium name="DOE Joint Genome Institute"/>
            <person name="Curtis B.A."/>
            <person name="Tanifuji G."/>
            <person name="Burki F."/>
            <person name="Gruber A."/>
            <person name="Irimia M."/>
            <person name="Maruyama S."/>
            <person name="Arias M.C."/>
            <person name="Ball S.G."/>
            <person name="Gile G.H."/>
            <person name="Hirakawa Y."/>
            <person name="Hopkins J.F."/>
            <person name="Kuo A."/>
            <person name="Rensing S.A."/>
            <person name="Schmutz J."/>
            <person name="Symeonidi A."/>
            <person name="Elias M."/>
            <person name="Eveleigh R.J."/>
            <person name="Herman E.K."/>
            <person name="Klute M.J."/>
            <person name="Nakayama T."/>
            <person name="Obornik M."/>
            <person name="Reyes-Prieto A."/>
            <person name="Armbrust E.V."/>
            <person name="Aves S.J."/>
            <person name="Beiko R.G."/>
            <person name="Coutinho P."/>
            <person name="Dacks J.B."/>
            <person name="Durnford D.G."/>
            <person name="Fast N.M."/>
            <person name="Green B.R."/>
            <person name="Grisdale C.J."/>
            <person name="Hempel F."/>
            <person name="Henrissat B."/>
            <person name="Hoppner M.P."/>
            <person name="Ishida K."/>
            <person name="Kim E."/>
            <person name="Koreny L."/>
            <person name="Kroth P.G."/>
            <person name="Liu Y."/>
            <person name="Malik S.B."/>
            <person name="Maier U.G."/>
            <person name="McRose D."/>
            <person name="Mock T."/>
            <person name="Neilson J.A."/>
            <person name="Onodera N.T."/>
            <person name="Poole A.M."/>
            <person name="Pritham E.J."/>
            <person name="Richards T.A."/>
            <person name="Rocap G."/>
            <person name="Roy S.W."/>
            <person name="Sarai C."/>
            <person name="Schaack S."/>
            <person name="Shirato S."/>
            <person name="Slamovits C.H."/>
            <person name="Spencer D.F."/>
            <person name="Suzuki S."/>
            <person name="Worden A.Z."/>
            <person name="Zauner S."/>
            <person name="Barry K."/>
            <person name="Bell C."/>
            <person name="Bharti A.K."/>
            <person name="Crow J.A."/>
            <person name="Grimwood J."/>
            <person name="Kramer R."/>
            <person name="Lindquist E."/>
            <person name="Lucas S."/>
            <person name="Salamov A."/>
            <person name="McFadden G.I."/>
            <person name="Lane C.E."/>
            <person name="Keeling P.J."/>
            <person name="Gray M.W."/>
            <person name="Grigoriev I.V."/>
            <person name="Archibald J.M."/>
        </authorList>
    </citation>
    <scope>NUCLEOTIDE SEQUENCE</scope>
    <source>
        <strain evidence="4 6">CCMP2712</strain>
    </source>
</reference>
<sequence>MGEIPEALKSLDRAYQTQSEVLEESHPALIATMKNLGCVHISRGDGYRALYYLRKALKVELAMKGMQSEDVAVTIYNIGLAHFQNDNYERAIRRYEQSLDIRLNVLGERHPMVAMVVKSMGQAYFAQNENERALKYFQKALEIENGYFKESEMHLQPAVTKFYMAKILVK</sequence>
<evidence type="ECO:0000313" key="5">
    <source>
        <dbReference type="EnsemblProtists" id="EKX34622"/>
    </source>
</evidence>
<keyword evidence="2 3" id="KW-0802">TPR repeat</keyword>
<proteinExistence type="predicted"/>
<dbReference type="GeneID" id="17291369"/>
<evidence type="ECO:0000256" key="3">
    <source>
        <dbReference type="PROSITE-ProRule" id="PRU00339"/>
    </source>
</evidence>
<dbReference type="EMBL" id="JH993105">
    <property type="protein sequence ID" value="EKX34622.1"/>
    <property type="molecule type" value="Genomic_DNA"/>
</dbReference>
<dbReference type="Pfam" id="PF13424">
    <property type="entry name" value="TPR_12"/>
    <property type="match status" value="2"/>
</dbReference>
<dbReference type="OMA" id="MGNAYYS"/>
<dbReference type="PROSITE" id="PS50005">
    <property type="entry name" value="TPR"/>
    <property type="match status" value="2"/>
</dbReference>
<reference evidence="5" key="3">
    <citation type="submission" date="2016-03" db="UniProtKB">
        <authorList>
            <consortium name="EnsemblProtists"/>
        </authorList>
    </citation>
    <scope>IDENTIFICATION</scope>
</reference>
<dbReference type="AlphaFoldDB" id="L1IEV1"/>
<dbReference type="PANTHER" id="PTHR45641">
    <property type="entry name" value="TETRATRICOPEPTIDE REPEAT PROTEIN (AFU_ORTHOLOGUE AFUA_6G03870)"/>
    <property type="match status" value="1"/>
</dbReference>
<dbReference type="Gene3D" id="1.25.40.10">
    <property type="entry name" value="Tetratricopeptide repeat domain"/>
    <property type="match status" value="1"/>
</dbReference>
<dbReference type="PROSITE" id="PS50293">
    <property type="entry name" value="TPR_REGION"/>
    <property type="match status" value="1"/>
</dbReference>
<accession>L1IEV1</accession>
<organism evidence="4">
    <name type="scientific">Guillardia theta (strain CCMP2712)</name>
    <name type="common">Cryptophyte</name>
    <dbReference type="NCBI Taxonomy" id="905079"/>
    <lineage>
        <taxon>Eukaryota</taxon>
        <taxon>Cryptophyceae</taxon>
        <taxon>Pyrenomonadales</taxon>
        <taxon>Geminigeraceae</taxon>
        <taxon>Guillardia</taxon>
    </lineage>
</organism>
<dbReference type="RefSeq" id="XP_005821602.1">
    <property type="nucleotide sequence ID" value="XM_005821545.1"/>
</dbReference>
<evidence type="ECO:0000256" key="1">
    <source>
        <dbReference type="ARBA" id="ARBA00022737"/>
    </source>
</evidence>
<dbReference type="SUPFAM" id="SSF48452">
    <property type="entry name" value="TPR-like"/>
    <property type="match status" value="1"/>
</dbReference>
<evidence type="ECO:0000313" key="6">
    <source>
        <dbReference type="Proteomes" id="UP000011087"/>
    </source>
</evidence>
<gene>
    <name evidence="4" type="ORF">GUITHDRAFT_119168</name>
</gene>
<dbReference type="SMART" id="SM00028">
    <property type="entry name" value="TPR"/>
    <property type="match status" value="3"/>
</dbReference>
<dbReference type="STRING" id="905079.L1IEV1"/>